<name>A0A1C7MWV2_9FUNG</name>
<dbReference type="Proteomes" id="UP000093000">
    <property type="component" value="Unassembled WGS sequence"/>
</dbReference>
<reference evidence="2 3" key="1">
    <citation type="submission" date="2016-03" db="EMBL/GenBank/DDBJ databases">
        <title>Choanephora cucurbitarum.</title>
        <authorList>
            <person name="Min B."/>
            <person name="Park H."/>
            <person name="Park J.-H."/>
            <person name="Shin H.-D."/>
            <person name="Choi I.-G."/>
        </authorList>
    </citation>
    <scope>NUCLEOTIDE SEQUENCE [LARGE SCALE GENOMIC DNA]</scope>
    <source>
        <strain evidence="2 3">KUS-F28377</strain>
    </source>
</reference>
<dbReference type="OrthoDB" id="2286148at2759"/>
<feature type="compositionally biased region" description="Polar residues" evidence="1">
    <location>
        <begin position="167"/>
        <end position="200"/>
    </location>
</feature>
<comment type="caution">
    <text evidence="2">The sequence shown here is derived from an EMBL/GenBank/DDBJ whole genome shotgun (WGS) entry which is preliminary data.</text>
</comment>
<feature type="region of interest" description="Disordered" evidence="1">
    <location>
        <begin position="109"/>
        <end position="200"/>
    </location>
</feature>
<evidence type="ECO:0000256" key="1">
    <source>
        <dbReference type="SAM" id="MobiDB-lite"/>
    </source>
</evidence>
<accession>A0A1C7MWV2</accession>
<feature type="compositionally biased region" description="Low complexity" evidence="1">
    <location>
        <begin position="133"/>
        <end position="155"/>
    </location>
</feature>
<proteinExistence type="predicted"/>
<keyword evidence="3" id="KW-1185">Reference proteome</keyword>
<evidence type="ECO:0000313" key="3">
    <source>
        <dbReference type="Proteomes" id="UP000093000"/>
    </source>
</evidence>
<organism evidence="2 3">
    <name type="scientific">Choanephora cucurbitarum</name>
    <dbReference type="NCBI Taxonomy" id="101091"/>
    <lineage>
        <taxon>Eukaryota</taxon>
        <taxon>Fungi</taxon>
        <taxon>Fungi incertae sedis</taxon>
        <taxon>Mucoromycota</taxon>
        <taxon>Mucoromycotina</taxon>
        <taxon>Mucoromycetes</taxon>
        <taxon>Mucorales</taxon>
        <taxon>Mucorineae</taxon>
        <taxon>Choanephoraceae</taxon>
        <taxon>Choanephoroideae</taxon>
        <taxon>Choanephora</taxon>
    </lineage>
</organism>
<gene>
    <name evidence="2" type="ORF">A0J61_10586</name>
</gene>
<dbReference type="AlphaFoldDB" id="A0A1C7MWV2"/>
<protein>
    <submittedName>
        <fullName evidence="2">Uncharacterized protein</fullName>
    </submittedName>
</protein>
<evidence type="ECO:0000313" key="2">
    <source>
        <dbReference type="EMBL" id="OBZ81365.1"/>
    </source>
</evidence>
<sequence>MPGSRRKMNKGQAQEDTTLRNLQYLISGVFRPLDILGSEICTTNLPMEETQRFITILADVRTLLLNVNSTISSSRLDINFRAVNPTFKAATNGTHNYLMSPDGFAEAVSQQSAVQKTMRKASSFAQRNRRRNNSSGPSNFNSGNNNTGAASNNPFFRAGPPMGRGGFSNNTRSHGQRNGNRSHGIQHKANTNPFIKNNRQ</sequence>
<dbReference type="InParanoid" id="A0A1C7MWV2"/>
<dbReference type="EMBL" id="LUGH01001251">
    <property type="protein sequence ID" value="OBZ81365.1"/>
    <property type="molecule type" value="Genomic_DNA"/>
</dbReference>